<accession>A0A0N4VPL6</accession>
<reference evidence="1 2" key="2">
    <citation type="submission" date="2018-10" db="EMBL/GenBank/DDBJ databases">
        <authorList>
            <consortium name="Pathogen Informatics"/>
        </authorList>
    </citation>
    <scope>NUCLEOTIDE SEQUENCE [LARGE SCALE GENOMIC DNA]</scope>
</reference>
<sequence>MEPQRPYTFVFSATIGASQTLQHLVYLGKLAIRNVAPNAVMNVVSAFDKVSVVTADRISVGDEKRAVRSSRKWIFAG</sequence>
<organism evidence="3">
    <name type="scientific">Enterobius vermicularis</name>
    <name type="common">Human pinworm</name>
    <dbReference type="NCBI Taxonomy" id="51028"/>
    <lineage>
        <taxon>Eukaryota</taxon>
        <taxon>Metazoa</taxon>
        <taxon>Ecdysozoa</taxon>
        <taxon>Nematoda</taxon>
        <taxon>Chromadorea</taxon>
        <taxon>Rhabditida</taxon>
        <taxon>Spirurina</taxon>
        <taxon>Oxyuridomorpha</taxon>
        <taxon>Oxyuroidea</taxon>
        <taxon>Oxyuridae</taxon>
        <taxon>Enterobius</taxon>
    </lineage>
</organism>
<evidence type="ECO:0000313" key="2">
    <source>
        <dbReference type="Proteomes" id="UP000274131"/>
    </source>
</evidence>
<evidence type="ECO:0000313" key="3">
    <source>
        <dbReference type="WBParaSite" id="EVEC_0001294501-mRNA-1"/>
    </source>
</evidence>
<evidence type="ECO:0000313" key="1">
    <source>
        <dbReference type="EMBL" id="VDD97361.1"/>
    </source>
</evidence>
<dbReference type="WBParaSite" id="EVEC_0001294501-mRNA-1">
    <property type="protein sequence ID" value="EVEC_0001294501-mRNA-1"/>
    <property type="gene ID" value="EVEC_0001294501"/>
</dbReference>
<dbReference type="AlphaFoldDB" id="A0A0N4VPL6"/>
<dbReference type="Proteomes" id="UP000274131">
    <property type="component" value="Unassembled WGS sequence"/>
</dbReference>
<name>A0A0N4VPL6_ENTVE</name>
<keyword evidence="2" id="KW-1185">Reference proteome</keyword>
<protein>
    <submittedName>
        <fullName evidence="3">Pyruvate kinase</fullName>
    </submittedName>
</protein>
<reference evidence="3" key="1">
    <citation type="submission" date="2017-02" db="UniProtKB">
        <authorList>
            <consortium name="WormBaseParasite"/>
        </authorList>
    </citation>
    <scope>IDENTIFICATION</scope>
</reference>
<proteinExistence type="predicted"/>
<gene>
    <name evidence="1" type="ORF">EVEC_LOCUS12112</name>
</gene>
<dbReference type="EMBL" id="UXUI01013489">
    <property type="protein sequence ID" value="VDD97361.1"/>
    <property type="molecule type" value="Genomic_DNA"/>
</dbReference>